<feature type="compositionally biased region" description="Polar residues" evidence="10">
    <location>
        <begin position="544"/>
        <end position="555"/>
    </location>
</feature>
<keyword evidence="7" id="KW-0233">DNA recombination</keyword>
<keyword evidence="1" id="KW-0479">Metal-binding</keyword>
<evidence type="ECO:0000256" key="9">
    <source>
        <dbReference type="PROSITE-ProRule" id="PRU00322"/>
    </source>
</evidence>
<dbReference type="Gene3D" id="2.30.30.380">
    <property type="entry name" value="Zn-finger domain of Sec23/24"/>
    <property type="match status" value="1"/>
</dbReference>
<evidence type="ECO:0000313" key="13">
    <source>
        <dbReference type="Proteomes" id="UP001054902"/>
    </source>
</evidence>
<evidence type="ECO:0000256" key="10">
    <source>
        <dbReference type="SAM" id="MobiDB-lite"/>
    </source>
</evidence>
<feature type="compositionally biased region" description="Basic and acidic residues" evidence="10">
    <location>
        <begin position="160"/>
        <end position="170"/>
    </location>
</feature>
<dbReference type="InterPro" id="IPR015187">
    <property type="entry name" value="BRCA2_OB_1"/>
</dbReference>
<feature type="compositionally biased region" description="Polar residues" evidence="10">
    <location>
        <begin position="1316"/>
        <end position="1332"/>
    </location>
</feature>
<gene>
    <name evidence="12" type="ORF">CTEN210_11273</name>
</gene>
<feature type="region of interest" description="Disordered" evidence="10">
    <location>
        <begin position="1525"/>
        <end position="1545"/>
    </location>
</feature>
<feature type="compositionally biased region" description="Basic residues" evidence="10">
    <location>
        <begin position="134"/>
        <end position="143"/>
    </location>
</feature>
<feature type="region of interest" description="Disordered" evidence="10">
    <location>
        <begin position="1041"/>
        <end position="1065"/>
    </location>
</feature>
<protein>
    <recommendedName>
        <fullName evidence="11">RanBP2-type domain-containing protein</fullName>
    </recommendedName>
</protein>
<dbReference type="PROSITE" id="PS50199">
    <property type="entry name" value="ZF_RANBP2_2"/>
    <property type="match status" value="1"/>
</dbReference>
<organism evidence="12 13">
    <name type="scientific">Chaetoceros tenuissimus</name>
    <dbReference type="NCBI Taxonomy" id="426638"/>
    <lineage>
        <taxon>Eukaryota</taxon>
        <taxon>Sar</taxon>
        <taxon>Stramenopiles</taxon>
        <taxon>Ochrophyta</taxon>
        <taxon>Bacillariophyta</taxon>
        <taxon>Coscinodiscophyceae</taxon>
        <taxon>Chaetocerotophycidae</taxon>
        <taxon>Chaetocerotales</taxon>
        <taxon>Chaetocerotaceae</taxon>
        <taxon>Chaetoceros</taxon>
    </lineage>
</organism>
<feature type="region of interest" description="Disordered" evidence="10">
    <location>
        <begin position="87"/>
        <end position="170"/>
    </location>
</feature>
<dbReference type="PROSITE" id="PS50138">
    <property type="entry name" value="BRCA2_REPEAT"/>
    <property type="match status" value="18"/>
</dbReference>
<keyword evidence="8" id="KW-0234">DNA repair</keyword>
<dbReference type="InterPro" id="IPR036443">
    <property type="entry name" value="Znf_RanBP2_sf"/>
</dbReference>
<dbReference type="PROSITE" id="PS01358">
    <property type="entry name" value="ZF_RANBP2_1"/>
    <property type="match status" value="1"/>
</dbReference>
<dbReference type="SUPFAM" id="SSF50249">
    <property type="entry name" value="Nucleic acid-binding proteins"/>
    <property type="match status" value="2"/>
</dbReference>
<feature type="compositionally biased region" description="Polar residues" evidence="10">
    <location>
        <begin position="1364"/>
        <end position="1380"/>
    </location>
</feature>
<feature type="domain" description="RanBP2-type" evidence="11">
    <location>
        <begin position="53"/>
        <end position="82"/>
    </location>
</feature>
<feature type="region of interest" description="Disordered" evidence="10">
    <location>
        <begin position="404"/>
        <end position="443"/>
    </location>
</feature>
<evidence type="ECO:0000313" key="12">
    <source>
        <dbReference type="EMBL" id="GFH54797.1"/>
    </source>
</evidence>
<dbReference type="SUPFAM" id="SSF90209">
    <property type="entry name" value="Ran binding protein zinc finger-like"/>
    <property type="match status" value="1"/>
</dbReference>
<evidence type="ECO:0000256" key="1">
    <source>
        <dbReference type="ARBA" id="ARBA00022723"/>
    </source>
</evidence>
<feature type="region of interest" description="Disordered" evidence="10">
    <location>
        <begin position="245"/>
        <end position="270"/>
    </location>
</feature>
<dbReference type="GO" id="GO:0008270">
    <property type="term" value="F:zinc ion binding"/>
    <property type="evidence" value="ECO:0007669"/>
    <property type="project" value="UniProtKB-KW"/>
</dbReference>
<feature type="compositionally biased region" description="Polar residues" evidence="10">
    <location>
        <begin position="1530"/>
        <end position="1545"/>
    </location>
</feature>
<keyword evidence="4 9" id="KW-0863">Zinc-finger</keyword>
<evidence type="ECO:0000256" key="8">
    <source>
        <dbReference type="ARBA" id="ARBA00023204"/>
    </source>
</evidence>
<dbReference type="GO" id="GO:0006355">
    <property type="term" value="P:regulation of DNA-templated transcription"/>
    <property type="evidence" value="ECO:0007669"/>
    <property type="project" value="TreeGrafter"/>
</dbReference>
<evidence type="ECO:0000256" key="5">
    <source>
        <dbReference type="ARBA" id="ARBA00022833"/>
    </source>
</evidence>
<reference evidence="12 13" key="1">
    <citation type="journal article" date="2021" name="Sci. Rep.">
        <title>The genome of the diatom Chaetoceros tenuissimus carries an ancient integrated fragment of an extant virus.</title>
        <authorList>
            <person name="Hongo Y."/>
            <person name="Kimura K."/>
            <person name="Takaki Y."/>
            <person name="Yoshida Y."/>
            <person name="Baba S."/>
            <person name="Kobayashi G."/>
            <person name="Nagasaki K."/>
            <person name="Hano T."/>
            <person name="Tomaru Y."/>
        </authorList>
    </citation>
    <scope>NUCLEOTIDE SEQUENCE [LARGE SCALE GENOMIC DNA]</scope>
    <source>
        <strain evidence="12 13">NIES-3715</strain>
    </source>
</reference>
<evidence type="ECO:0000256" key="4">
    <source>
        <dbReference type="ARBA" id="ARBA00022771"/>
    </source>
</evidence>
<feature type="compositionally biased region" description="Polar residues" evidence="10">
    <location>
        <begin position="1268"/>
        <end position="1283"/>
    </location>
</feature>
<feature type="compositionally biased region" description="Polar residues" evidence="10">
    <location>
        <begin position="257"/>
        <end position="266"/>
    </location>
</feature>
<dbReference type="GO" id="GO:0003677">
    <property type="term" value="F:DNA binding"/>
    <property type="evidence" value="ECO:0007669"/>
    <property type="project" value="UniProtKB-KW"/>
</dbReference>
<dbReference type="InterPro" id="IPR015252">
    <property type="entry name" value="BRCA2_hlx"/>
</dbReference>
<evidence type="ECO:0000259" key="11">
    <source>
        <dbReference type="PROSITE" id="PS50199"/>
    </source>
</evidence>
<dbReference type="InterPro" id="IPR001876">
    <property type="entry name" value="Znf_RanBP2"/>
</dbReference>
<evidence type="ECO:0000256" key="6">
    <source>
        <dbReference type="ARBA" id="ARBA00023125"/>
    </source>
</evidence>
<dbReference type="EMBL" id="BLLK01000047">
    <property type="protein sequence ID" value="GFH54797.1"/>
    <property type="molecule type" value="Genomic_DNA"/>
</dbReference>
<dbReference type="InterPro" id="IPR012340">
    <property type="entry name" value="NA-bd_OB-fold"/>
</dbReference>
<dbReference type="Proteomes" id="UP001054902">
    <property type="component" value="Unassembled WGS sequence"/>
</dbReference>
<dbReference type="InterPro" id="IPR002093">
    <property type="entry name" value="BRCA2_repeat"/>
</dbReference>
<keyword evidence="5" id="KW-0862">Zinc</keyword>
<dbReference type="Pfam" id="PF09169">
    <property type="entry name" value="BRCA-2_helical"/>
    <property type="match status" value="1"/>
</dbReference>
<evidence type="ECO:0000256" key="3">
    <source>
        <dbReference type="ARBA" id="ARBA00022763"/>
    </source>
</evidence>
<proteinExistence type="predicted"/>
<dbReference type="PANTHER" id="PTHR11289:SF0">
    <property type="entry name" value="BREAST CANCER TYPE 2 SUSCEPTIBILITY PROTEIN"/>
    <property type="match status" value="1"/>
</dbReference>
<name>A0AAD3H8R8_9STRA</name>
<dbReference type="SUPFAM" id="SSF81872">
    <property type="entry name" value="BRCA2 helical domain"/>
    <property type="match status" value="1"/>
</dbReference>
<feature type="region of interest" description="Disordered" evidence="10">
    <location>
        <begin position="1263"/>
        <end position="1283"/>
    </location>
</feature>
<dbReference type="InterPro" id="IPR015525">
    <property type="entry name" value="BRCA2"/>
</dbReference>
<sequence>MDRRNPSRRSKDKAYEGLSQQSSTSGSSSRSAAKNEDGNQSPSSSFLIQNSRKSKRWPCEVCTLLNSSRRKKCEVCGAARPINANLDSSSEKAQNRKSTGKKRQRPENYETNEEKANSNSSSQSKCPKISTWVKGRRSKRKRPPSISDNQLESEEVINQSHDHESRKNDSRNIRVSRVRLRLENEVQSGQMEALLLLHSLQHCIISNDEYFSNEDKKATAITECIEKCDSPKGDQMMETLTDLKTHGESDDHHSTEEYSTGIQSDNSTKERNQVLSMTAGDFVTNEENGRKEDIALNDHSSVGDISLSHELQDEPFKTAISSEHDVVFNTNEKTSTKQRECTKSLTDLNENASSIENIELEKNLPNTAFHAKGSQEYGDVKQCIEGMDSSIEDGSVTQLMNSQMTLDSPDSSDERHVQTPQFSSRNPDSPVSPNTISKTQKLDHTCSSFSDLYTQPPSARKKDYIDDGQSRRFLSMTQNFSQNFEYGECKKQLDALTGTTSNISQAHVESVDTNETTPTNSLEFTNGAKASTLSFNEKEKTPEASLSSTINQHQSSEDILQNEMQEDLLKAADLLYDEDKIQNESTTNFGKNETINPASKTMIDYNQTQTTMSACFTSAGGSAIKISEEARAKAADLFKDSDNINKTRSLSKSSILSAGFTSAGGSTSKISEEARAKAADLFKDSDNKNKARSLSKSSSLSVGFTSAGGSTIKISEEARAKAADLFKDSDNINNTRSLSKPSSLSVGFTSAGGSTIKISEEGRAKAADLFKDSDNQNDNMNNARSLSKPSSLSACFTSAGGSAIKISEEARAKAADLFKDSDNINNTRSLSKPSSLSVGFTSAGGSTIKISEEGRAKAADLFKDSDNQNDNINKTRSLSKPSTLSVGFTSAGGSTIKISEEARAKAADLFKDSDNKNKARSLSKPSSLSVGFTSAGGSTIKISEEARAKAADLFKDSDNINNTRSLSKLSTLSAGFTSAGGSTIKVSEEGRAKAADLFKDSDNINNTRSLSKSSTLSAGFISAGGSTIKVSEEARAKAADLFKDSDNQNDNMNNARSLSKPSSLSAGFTSAGGSAIKISEEARAKAADLFKDSDNQNDNINKTRSLSKPSTLSAGFTSAGGSAIKVSEEGRAKAADLFKDSDKSRNTRDSMSAGFISAGGSTIKISEKARAKAADLFKDSDNKNKARSLSTLSVGFTSAGGSTIKVSEEARAKAADLFKDSDNINNTRSLSKLSTLSAGFISAGGSTIKISEEGRAKAADLFKDSDNQNDNMNNARSLSKPSSLSVGFTSAGGSAIKISEEARAKAADLFKDSDNQSDNINKTRSLSKPSTLSVGFTSAGGSAIKISEEGRAKAADLFKDSDNQSDNINNARSLSKPSTLSAGFTSAGGSAIKVSEEARAKAADLFKDSDNHNDQSFATVPAGFTSAGGSANLTSEQESPLQNDCTSCDEVVCTEETCADSDWPSRRSSDVTEEVEYDVSKVLNFTINSSQISSSDLLAGSTSSSAKNNLVENSKKGYTSHDQYQCLPTYDSSPEHNTAPLSTFSNEVTKNNQYLLESARKKSVQRKTENSTSKVITLTPHQTPMLKHNIVTRSVENENIRPFHSKQKTDPVTPIPFNGFTETYQEIHEPSLQLRFDFAQHDLSKNDSKTITLDDLSKRYGQLDTTKKECVQKGVSEMICRVDPENSSRLRFDCFGNPIGFVGERDLSGIRVIGSVDDLRIKLITCGCKASLLDNNWIANHYRWIVWKLASLERRFASLLARKYLTYDHVILQLRKRFKREIDTAERPLLRKILNRDIAASSPMVVCISKIIEDVKTKSVKLHVTDGWYEVPALIDESLQDFVKSKKLFVGSKIIACGASIEGAEEGIDPLDKYYPTAVRLFSVRLKLFANGTRICKWSTKLGYVKFTKSMFDQGGAFLTKSLDDVIEGGGSIPCIDLVVCRRYPLLYMEEQHVHGENRKRVLTESENSAYQRSYEEERSKKAATLAETLKKEFLSEIDEDAPQIWKDMQLSSCTTTFFSTLDSNDQDKLRDWEMKRGNLLHQRTQKEVMKELNESPSRSSRPFLRVLVASCPHKNMRKNDNFGIMTIWSPSEDQLNLMEEGTMIRCINLGVQSISDGKIQLSVNRNTTVRSLPDDTNEELLQESGYNPRRYDHLMMAEVASKCIFKNPRMVLNIDICGCLLKVVEIGSFIYMYLIDESKSVLRVEREIRDDCISSLRHWKDEILSLPRGSSLFLQDVQMVAFDLWEECSVAIWSEYTVQREDEVRMVELEDWFTQGGEAYASLVCAKVSCGILTHFPEDRKAAIGTLHSFELVELCNSVTENETLRLRDFVWGIAMKTVKGMVQVAVLPTHHIPFLEVYNSQLIQILDEKFTVDEMKSIIDYINAQFERDANIYHTLLELETDEMISVTRISQAELAKLYMNSSTFK</sequence>
<feature type="compositionally biased region" description="Polar residues" evidence="10">
    <location>
        <begin position="1048"/>
        <end position="1065"/>
    </location>
</feature>
<feature type="compositionally biased region" description="Low complexity" evidence="10">
    <location>
        <begin position="19"/>
        <end position="31"/>
    </location>
</feature>
<keyword evidence="3" id="KW-0227">DNA damage</keyword>
<feature type="compositionally biased region" description="Basic residues" evidence="10">
    <location>
        <begin position="1"/>
        <end position="11"/>
    </location>
</feature>
<feature type="compositionally biased region" description="Polar residues" evidence="10">
    <location>
        <begin position="418"/>
        <end position="443"/>
    </location>
</feature>
<dbReference type="PANTHER" id="PTHR11289">
    <property type="entry name" value="BREAST CANCER TYPE 2 SUSCEPTIBILITY PROTEIN BRCA2"/>
    <property type="match status" value="1"/>
</dbReference>
<accession>A0AAD3H8R8</accession>
<feature type="compositionally biased region" description="Polar residues" evidence="10">
    <location>
        <begin position="38"/>
        <end position="51"/>
    </location>
</feature>
<dbReference type="SMART" id="SM00547">
    <property type="entry name" value="ZnF_RBZ"/>
    <property type="match status" value="1"/>
</dbReference>
<feature type="region of interest" description="Disordered" evidence="10">
    <location>
        <begin position="1358"/>
        <end position="1380"/>
    </location>
</feature>
<feature type="region of interest" description="Disordered" evidence="10">
    <location>
        <begin position="1309"/>
        <end position="1332"/>
    </location>
</feature>
<dbReference type="GO" id="GO:0005634">
    <property type="term" value="C:nucleus"/>
    <property type="evidence" value="ECO:0007669"/>
    <property type="project" value="TreeGrafter"/>
</dbReference>
<keyword evidence="6" id="KW-0238">DNA-binding</keyword>
<dbReference type="Pfam" id="PF09103">
    <property type="entry name" value="BRCA-2_OB1"/>
    <property type="match status" value="1"/>
</dbReference>
<comment type="caution">
    <text evidence="12">The sequence shown here is derived from an EMBL/GenBank/DDBJ whole genome shotgun (WGS) entry which is preliminary data.</text>
</comment>
<keyword evidence="13" id="KW-1185">Reference proteome</keyword>
<feature type="compositionally biased region" description="Polar residues" evidence="10">
    <location>
        <begin position="508"/>
        <end position="535"/>
    </location>
</feature>
<evidence type="ECO:0000256" key="2">
    <source>
        <dbReference type="ARBA" id="ARBA00022737"/>
    </source>
</evidence>
<dbReference type="Gene3D" id="2.40.50.140">
    <property type="entry name" value="Nucleic acid-binding proteins"/>
    <property type="match status" value="2"/>
</dbReference>
<feature type="region of interest" description="Disordered" evidence="10">
    <location>
        <begin position="508"/>
        <end position="555"/>
    </location>
</feature>
<feature type="compositionally biased region" description="Polar residues" evidence="10">
    <location>
        <begin position="1096"/>
        <end position="1116"/>
    </location>
</feature>
<dbReference type="InterPro" id="IPR036315">
    <property type="entry name" value="BRCA2_hlx_sf"/>
</dbReference>
<evidence type="ECO:0000256" key="7">
    <source>
        <dbReference type="ARBA" id="ARBA00023172"/>
    </source>
</evidence>
<feature type="region of interest" description="Disordered" evidence="10">
    <location>
        <begin position="1"/>
        <end position="55"/>
    </location>
</feature>
<dbReference type="GO" id="GO:0000724">
    <property type="term" value="P:double-strand break repair via homologous recombination"/>
    <property type="evidence" value="ECO:0007669"/>
    <property type="project" value="InterPro"/>
</dbReference>
<feature type="compositionally biased region" description="Basic and acidic residues" evidence="10">
    <location>
        <begin position="105"/>
        <end position="116"/>
    </location>
</feature>
<feature type="compositionally biased region" description="Basic and acidic residues" evidence="10">
    <location>
        <begin position="245"/>
        <end position="256"/>
    </location>
</feature>
<feature type="region of interest" description="Disordered" evidence="10">
    <location>
        <begin position="1089"/>
        <end position="1116"/>
    </location>
</feature>
<keyword evidence="2" id="KW-0677">Repeat</keyword>